<evidence type="ECO:0000256" key="4">
    <source>
        <dbReference type="ARBA" id="ARBA00022692"/>
    </source>
</evidence>
<feature type="domain" description="Protein kinase" evidence="14">
    <location>
        <begin position="750"/>
        <end position="1028"/>
    </location>
</feature>
<keyword evidence="7 12" id="KW-0547">Nucleotide-binding</keyword>
<evidence type="ECO:0000256" key="5">
    <source>
        <dbReference type="ARBA" id="ARBA00022729"/>
    </source>
</evidence>
<dbReference type="Pfam" id="PF13855">
    <property type="entry name" value="LRR_8"/>
    <property type="match status" value="2"/>
</dbReference>
<evidence type="ECO:0000313" key="15">
    <source>
        <dbReference type="EMBL" id="KAJ9153755.1"/>
    </source>
</evidence>
<comment type="subcellular location">
    <subcellularLocation>
        <location evidence="1">Cell membrane</location>
    </subcellularLocation>
    <subcellularLocation>
        <location evidence="2">Membrane</location>
        <topology evidence="2">Single-pass type I membrane protein</topology>
    </subcellularLocation>
</comment>
<dbReference type="Gene3D" id="3.80.10.10">
    <property type="entry name" value="Ribonuclease Inhibitor"/>
    <property type="match status" value="4"/>
</dbReference>
<dbReference type="PANTHER" id="PTHR48053">
    <property type="entry name" value="LEUCINE RICH REPEAT FAMILY PROTEIN, EXPRESSED"/>
    <property type="match status" value="1"/>
</dbReference>
<evidence type="ECO:0000256" key="2">
    <source>
        <dbReference type="ARBA" id="ARBA00004479"/>
    </source>
</evidence>
<dbReference type="InterPro" id="IPR003591">
    <property type="entry name" value="Leu-rich_rpt_typical-subtyp"/>
</dbReference>
<feature type="transmembrane region" description="Helical" evidence="13">
    <location>
        <begin position="688"/>
        <end position="709"/>
    </location>
</feature>
<dbReference type="InterPro" id="IPR032675">
    <property type="entry name" value="LRR_dom_sf"/>
</dbReference>
<dbReference type="InterPro" id="IPR008266">
    <property type="entry name" value="Tyr_kinase_AS"/>
</dbReference>
<evidence type="ECO:0000256" key="6">
    <source>
        <dbReference type="ARBA" id="ARBA00022737"/>
    </source>
</evidence>
<keyword evidence="10 13" id="KW-0472">Membrane</keyword>
<dbReference type="PROSITE" id="PS00107">
    <property type="entry name" value="PROTEIN_KINASE_ATP"/>
    <property type="match status" value="1"/>
</dbReference>
<dbReference type="SUPFAM" id="SSF56112">
    <property type="entry name" value="Protein kinase-like (PK-like)"/>
    <property type="match status" value="1"/>
</dbReference>
<dbReference type="SMART" id="SM00365">
    <property type="entry name" value="LRR_SD22"/>
    <property type="match status" value="6"/>
</dbReference>
<dbReference type="SUPFAM" id="SSF52047">
    <property type="entry name" value="RNI-like"/>
    <property type="match status" value="1"/>
</dbReference>
<keyword evidence="9 13" id="KW-1133">Transmembrane helix</keyword>
<dbReference type="Gene3D" id="3.30.200.20">
    <property type="entry name" value="Phosphorylase Kinase, domain 1"/>
    <property type="match status" value="1"/>
</dbReference>
<dbReference type="EMBL" id="JARPOI010000015">
    <property type="protein sequence ID" value="KAJ9153755.1"/>
    <property type="molecule type" value="Genomic_DNA"/>
</dbReference>
<dbReference type="PROSITE" id="PS00109">
    <property type="entry name" value="PROTEIN_KINASE_TYR"/>
    <property type="match status" value="1"/>
</dbReference>
<proteinExistence type="predicted"/>
<evidence type="ECO:0000256" key="9">
    <source>
        <dbReference type="ARBA" id="ARBA00022989"/>
    </source>
</evidence>
<dbReference type="Pfam" id="PF08263">
    <property type="entry name" value="LRRNT_2"/>
    <property type="match status" value="1"/>
</dbReference>
<dbReference type="InterPro" id="IPR011009">
    <property type="entry name" value="Kinase-like_dom_sf"/>
</dbReference>
<evidence type="ECO:0000256" key="3">
    <source>
        <dbReference type="ARBA" id="ARBA00022614"/>
    </source>
</evidence>
<dbReference type="Gene3D" id="1.10.510.10">
    <property type="entry name" value="Transferase(Phosphotransferase) domain 1"/>
    <property type="match status" value="1"/>
</dbReference>
<feature type="binding site" evidence="12">
    <location>
        <position position="779"/>
    </location>
    <ligand>
        <name>ATP</name>
        <dbReference type="ChEBI" id="CHEBI:30616"/>
    </ligand>
</feature>
<dbReference type="PROSITE" id="PS50011">
    <property type="entry name" value="PROTEIN_KINASE_DOM"/>
    <property type="match status" value="1"/>
</dbReference>
<dbReference type="PROSITE" id="PS51450">
    <property type="entry name" value="LRR"/>
    <property type="match status" value="1"/>
</dbReference>
<dbReference type="Proteomes" id="UP001174677">
    <property type="component" value="Chromosome 15"/>
</dbReference>
<dbReference type="InterPro" id="IPR013210">
    <property type="entry name" value="LRR_N_plant-typ"/>
</dbReference>
<name>A0ABQ9KYZ8_HEVBR</name>
<gene>
    <name evidence="15" type="ORF">P3X46_027163</name>
</gene>
<evidence type="ECO:0000256" key="13">
    <source>
        <dbReference type="SAM" id="Phobius"/>
    </source>
</evidence>
<organism evidence="15 16">
    <name type="scientific">Hevea brasiliensis</name>
    <name type="common">Para rubber tree</name>
    <name type="synonym">Siphonia brasiliensis</name>
    <dbReference type="NCBI Taxonomy" id="3981"/>
    <lineage>
        <taxon>Eukaryota</taxon>
        <taxon>Viridiplantae</taxon>
        <taxon>Streptophyta</taxon>
        <taxon>Embryophyta</taxon>
        <taxon>Tracheophyta</taxon>
        <taxon>Spermatophyta</taxon>
        <taxon>Magnoliopsida</taxon>
        <taxon>eudicotyledons</taxon>
        <taxon>Gunneridae</taxon>
        <taxon>Pentapetalae</taxon>
        <taxon>rosids</taxon>
        <taxon>fabids</taxon>
        <taxon>Malpighiales</taxon>
        <taxon>Euphorbiaceae</taxon>
        <taxon>Crotonoideae</taxon>
        <taxon>Micrandreae</taxon>
        <taxon>Hevea</taxon>
    </lineage>
</organism>
<dbReference type="PANTHER" id="PTHR48053:SF168">
    <property type="entry name" value="LRR RECEPTOR-LIKE KINASE FAMILY PROTEIN"/>
    <property type="match status" value="1"/>
</dbReference>
<evidence type="ECO:0000256" key="11">
    <source>
        <dbReference type="ARBA" id="ARBA00023170"/>
    </source>
</evidence>
<dbReference type="InterPro" id="IPR017441">
    <property type="entry name" value="Protein_kinase_ATP_BS"/>
</dbReference>
<evidence type="ECO:0000256" key="10">
    <source>
        <dbReference type="ARBA" id="ARBA00023136"/>
    </source>
</evidence>
<dbReference type="Pfam" id="PF00069">
    <property type="entry name" value="Pkinase"/>
    <property type="match status" value="1"/>
</dbReference>
<dbReference type="PRINTS" id="PR00019">
    <property type="entry name" value="LEURICHRPT"/>
</dbReference>
<keyword evidence="6" id="KW-0677">Repeat</keyword>
<protein>
    <recommendedName>
        <fullName evidence="14">Protein kinase domain-containing protein</fullName>
    </recommendedName>
</protein>
<keyword evidence="5" id="KW-0732">Signal</keyword>
<dbReference type="InterPro" id="IPR001611">
    <property type="entry name" value="Leu-rich_rpt"/>
</dbReference>
<comment type="caution">
    <text evidence="15">The sequence shown here is derived from an EMBL/GenBank/DDBJ whole genome shotgun (WGS) entry which is preliminary data.</text>
</comment>
<evidence type="ECO:0000259" key="14">
    <source>
        <dbReference type="PROSITE" id="PS50011"/>
    </source>
</evidence>
<sequence>MSSRSQKPLSVFSPVLLFSLIPLFLLYFHVHVFAFHATSFAAAKNEVTQGAKETDALLRWKATLDNHSQSILSSWTGGRHCNWSGIICNKAGSVVNIRVIDSGLKGTLQSLSFLSFPNLIELILRNNSLYGALPSHIGNLSKLNTIELSYNNLSGKIPPEISSLASLRYFSLAVNHINGTIPPEIGVLTSLYGVWFHRNYLTGTIPASMGNLGNLTDLYINDNDLSGSIPPDVGMMRSLGTLDLSSNRLSGTIPASMGNLSNLGYLYLYGNELSGSIPMELGMLGNLYALQLLSNNLNGAIPNSIGNLTKLSTLYLSSNKLFGSIPPEVGMLTSITVLALGSNELSGTLPPEMGNLTLLNSFQVSGNRLMGHLPEDICLGGQLQLVGASANNFTGPIPRSLRNCSSLLRLRLERNQLAGNVSEDFGFGVYPNLVYLDLSDNQLYGELPWKWEEFRNLSALKISNNEISGTIPADIRKAPQLQLLDLSSNHLAGVIPKELGELNLFKLYLHDNKLSGTIPAEIGMLSALEDLNMAANNLSGTISKEIGKCSRLLFLNLSKNKLTERIPSEISYLHSLQSLDLSQNLLINEIPQQLGGLQRLETLNLSHNLLTGSIPSFDYLTSLTNVDISYNELQGEIPNIKAFREASFEALRNNKDLCGNNTRLKSCGSLAVNKTIGKKGKKAVNHLIVFPLVGSLLLLFILVGCFFFIHHRNGKAKSTEGKHCEDMYAIWSHIDRNMQYENIIEATEEFNSKYCIGVGGYGIVYKAELPNGQVVAVKKIHQSPNGEVADLKAFTSEISVLTNIRHRNIVKLYGFCSHVRHSFLIYEFIERGSLRKILSNEEEAVELDWSKRLNIVKGIANALSYMHHDCSPPIIHRDISSNNILLDSEFEAHVSDFGIARLLMPDSSNWTSFAGTVGYTAPELAYTMAVNEKCDIYSFGVVTLEILMGKHPGDVVSSLSSSTPPIDQQTLMKDVIDQCLPTPKNKDAEGVIHVAKLALACLSTNPQSRPTMKQVSSKLMMAQWHPLTKVFSQIKLGQILVHDGFNA</sequence>
<keyword evidence="11" id="KW-0675">Receptor</keyword>
<evidence type="ECO:0000256" key="12">
    <source>
        <dbReference type="PROSITE-ProRule" id="PRU10141"/>
    </source>
</evidence>
<accession>A0ABQ9KYZ8</accession>
<dbReference type="InterPro" id="IPR051716">
    <property type="entry name" value="Plant_RL_S/T_kinase"/>
</dbReference>
<keyword evidence="16" id="KW-1185">Reference proteome</keyword>
<dbReference type="InterPro" id="IPR000719">
    <property type="entry name" value="Prot_kinase_dom"/>
</dbReference>
<evidence type="ECO:0000256" key="8">
    <source>
        <dbReference type="ARBA" id="ARBA00022840"/>
    </source>
</evidence>
<dbReference type="SUPFAM" id="SSF52058">
    <property type="entry name" value="L domain-like"/>
    <property type="match status" value="1"/>
</dbReference>
<dbReference type="Pfam" id="PF00560">
    <property type="entry name" value="LRR_1"/>
    <property type="match status" value="7"/>
</dbReference>
<evidence type="ECO:0000313" key="16">
    <source>
        <dbReference type="Proteomes" id="UP001174677"/>
    </source>
</evidence>
<keyword evidence="3" id="KW-0433">Leucine-rich repeat</keyword>
<evidence type="ECO:0000256" key="1">
    <source>
        <dbReference type="ARBA" id="ARBA00004236"/>
    </source>
</evidence>
<dbReference type="SMART" id="SM00369">
    <property type="entry name" value="LRR_TYP"/>
    <property type="match status" value="10"/>
</dbReference>
<keyword evidence="4 13" id="KW-0812">Transmembrane</keyword>
<reference evidence="15 16" key="1">
    <citation type="journal article" date="2023" name="Plant Biotechnol. J.">
        <title>Chromosome-level wild Hevea brasiliensis genome provides new tools for genomic-assisted breeding and valuable loci to elevate rubber yield.</title>
        <authorList>
            <person name="Cheng H."/>
            <person name="Song X."/>
            <person name="Hu Y."/>
            <person name="Wu T."/>
            <person name="Yang Q."/>
            <person name="An Z."/>
            <person name="Feng S."/>
            <person name="Deng Z."/>
            <person name="Wu W."/>
            <person name="Zeng X."/>
            <person name="Tu M."/>
            <person name="Wang X."/>
            <person name="Huang H."/>
        </authorList>
    </citation>
    <scope>NUCLEOTIDE SEQUENCE [LARGE SCALE GENOMIC DNA]</scope>
    <source>
        <strain evidence="15">MT/VB/25A 57/8</strain>
    </source>
</reference>
<keyword evidence="8 12" id="KW-0067">ATP-binding</keyword>
<evidence type="ECO:0000256" key="7">
    <source>
        <dbReference type="ARBA" id="ARBA00022741"/>
    </source>
</evidence>